<keyword evidence="16" id="KW-1185">Reference proteome</keyword>
<keyword evidence="6 12" id="KW-1133">Transmembrane helix</keyword>
<dbReference type="eggNOG" id="KOG4505">
    <property type="taxonomic scope" value="Eukaryota"/>
</dbReference>
<evidence type="ECO:0000256" key="7">
    <source>
        <dbReference type="ARBA" id="ARBA00023053"/>
    </source>
</evidence>
<keyword evidence="3" id="KW-0813">Transport</keyword>
<feature type="transmembrane region" description="Helical" evidence="12">
    <location>
        <begin position="103"/>
        <end position="126"/>
    </location>
</feature>
<feature type="compositionally biased region" description="Polar residues" evidence="11">
    <location>
        <begin position="864"/>
        <end position="875"/>
    </location>
</feature>
<evidence type="ECO:0000256" key="8">
    <source>
        <dbReference type="ARBA" id="ARBA00023065"/>
    </source>
</evidence>
<evidence type="ECO:0000313" key="16">
    <source>
        <dbReference type="Proteomes" id="UP000013776"/>
    </source>
</evidence>
<sequence>MRSTSRQNTNVIDIAYALIGGFVTIFSLVSLFIKERLYIGEATVAVLVGIIFGPVAADIFDPYTWGNTDYITLEVARIIIVIQVFAVGVELPRKYLKSHWKGVAVMLFPVMTSSWFICAGFIYALIPKLRFVESLVVAATLAPTDPVLASSVVGKGKFAERVPGHIRNLLSCESGCNDGLAFPFLYIGLYIILDIDVTKTAKDWILITILYECIFGIVLGIIIGYSARRAIRYAEDQKLIDRESFLVFYFVLALFCTGIGTVIGVDDFLVAFSAGAAFAWDGWFSKKTEESHVSNVIDLLLNMAFFVYFGAIIPWADFNSPELSITPWRLVVLAILILLFRRIPGVFACYKICPDIRNWREALFCGHFGPIGVGALFFSILARAELETESQVPAGRLPGATEEHGILIGAIYPIVTFVVLASILVHGSSIAVFTLGKHINTNILPSISMTFTRGRDSEDGGPNWLQRLPRLELGQSMTFSKSRERSRSRDVAGGPIDRSAIGNAVPRLRISKGRARENRGRSHSPRQLSEKIHRRTESDDSEGSSAQEDVRSPDEIDAAKQHEYLENAGIQPGDAHYHEDGQQIFREGDQFIVEDELGEVIRVVSDPKKLSQRAAHNLLDKEDGVDEMSREKREAIAKDPDHPKHRHVKEFRVSLSGHHETDNEAESSSSTVSDSDESQKVKSFKRSKQSKQKKKSNDENEEESAAERRRRLHALGIHEENSDTNELIGQRQSDDVEKAGQVVDDDQETPAERRRRLQALGHSVESNNQSGASSTVHAANERAGDEHSIERQSERQATISFHSSVEGRKDNRSAVAQTTDRSSRDPSSASGISSSAPLDVRSNARSTSNARSIVWADHSIGDRNLSSTNKDSSNS</sequence>
<reference evidence="15 16" key="1">
    <citation type="journal article" date="2013" name="MBio">
        <title>Genome sequencing of the plant pathogen Taphrina deformans, the causal agent of peach leaf curl.</title>
        <authorList>
            <person name="Cisse O.H."/>
            <person name="Almeida J.M.G.C.F."/>
            <person name="Fonseca A."/>
            <person name="Kumar A.A."/>
            <person name="Salojaervi J."/>
            <person name="Overmyer K."/>
            <person name="Hauser P.M."/>
            <person name="Pagni M."/>
        </authorList>
    </citation>
    <scope>NUCLEOTIDE SEQUENCE [LARGE SCALE GENOMIC DNA]</scope>
    <source>
        <strain evidence="16">PYCC 5710 / ATCC 11124 / CBS 356.35 / IMI 108563 / JCM 9778 / NBRC 8474</strain>
    </source>
</reference>
<dbReference type="GO" id="GO:0030007">
    <property type="term" value="P:intracellular potassium ion homeostasis"/>
    <property type="evidence" value="ECO:0007669"/>
    <property type="project" value="TreeGrafter"/>
</dbReference>
<dbReference type="GO" id="GO:0005886">
    <property type="term" value="C:plasma membrane"/>
    <property type="evidence" value="ECO:0007669"/>
    <property type="project" value="InterPro"/>
</dbReference>
<feature type="region of interest" description="Disordered" evidence="11">
    <location>
        <begin position="475"/>
        <end position="553"/>
    </location>
</feature>
<feature type="compositionally biased region" description="Low complexity" evidence="11">
    <location>
        <begin position="825"/>
        <end position="852"/>
    </location>
</feature>
<evidence type="ECO:0000256" key="12">
    <source>
        <dbReference type="SAM" id="Phobius"/>
    </source>
</evidence>
<accession>R4X838</accession>
<feature type="domain" description="Cation/H+ exchanger transmembrane" evidence="13">
    <location>
        <begin position="25"/>
        <end position="433"/>
    </location>
</feature>
<feature type="compositionally biased region" description="Basic and acidic residues" evidence="11">
    <location>
        <begin position="779"/>
        <end position="794"/>
    </location>
</feature>
<dbReference type="InterPro" id="IPR006153">
    <property type="entry name" value="Cation/H_exchanger_TM"/>
</dbReference>
<feature type="region of interest" description="Disordered" evidence="11">
    <location>
        <begin position="614"/>
        <end position="875"/>
    </location>
</feature>
<feature type="transmembrane region" description="Helical" evidence="12">
    <location>
        <begin position="245"/>
        <end position="262"/>
    </location>
</feature>
<evidence type="ECO:0000256" key="4">
    <source>
        <dbReference type="ARBA" id="ARBA00022449"/>
    </source>
</evidence>
<evidence type="ECO:0000256" key="9">
    <source>
        <dbReference type="ARBA" id="ARBA00023136"/>
    </source>
</evidence>
<keyword evidence="8" id="KW-0406">Ion transport</keyword>
<evidence type="ECO:0000256" key="6">
    <source>
        <dbReference type="ARBA" id="ARBA00022989"/>
    </source>
</evidence>
<feature type="transmembrane region" description="Helical" evidence="12">
    <location>
        <begin position="45"/>
        <end position="65"/>
    </location>
</feature>
<keyword evidence="9 12" id="KW-0472">Membrane</keyword>
<dbReference type="Pfam" id="PF08619">
    <property type="entry name" value="Nha1_C"/>
    <property type="match status" value="1"/>
</dbReference>
<dbReference type="Proteomes" id="UP000013776">
    <property type="component" value="Unassembled WGS sequence"/>
</dbReference>
<proteinExistence type="inferred from homology"/>
<dbReference type="FunFam" id="1.20.1530.20:FF:000015">
    <property type="entry name" value="Na(+)/H(+) antiporter 2"/>
    <property type="match status" value="1"/>
</dbReference>
<dbReference type="GO" id="GO:0042391">
    <property type="term" value="P:regulation of membrane potential"/>
    <property type="evidence" value="ECO:0007669"/>
    <property type="project" value="InterPro"/>
</dbReference>
<dbReference type="GO" id="GO:0036376">
    <property type="term" value="P:sodium ion export across plasma membrane"/>
    <property type="evidence" value="ECO:0007669"/>
    <property type="project" value="InterPro"/>
</dbReference>
<dbReference type="OrthoDB" id="5327978at2759"/>
<evidence type="ECO:0000256" key="5">
    <source>
        <dbReference type="ARBA" id="ARBA00022692"/>
    </source>
</evidence>
<dbReference type="GO" id="GO:0015385">
    <property type="term" value="F:sodium:proton antiporter activity"/>
    <property type="evidence" value="ECO:0007669"/>
    <property type="project" value="InterPro"/>
</dbReference>
<evidence type="ECO:0000256" key="11">
    <source>
        <dbReference type="SAM" id="MobiDB-lite"/>
    </source>
</evidence>
<organism evidence="15 16">
    <name type="scientific">Taphrina deformans (strain PYCC 5710 / ATCC 11124 / CBS 356.35 / IMI 108563 / JCM 9778 / NBRC 8474)</name>
    <name type="common">Peach leaf curl fungus</name>
    <name type="synonym">Lalaria deformans</name>
    <dbReference type="NCBI Taxonomy" id="1097556"/>
    <lineage>
        <taxon>Eukaryota</taxon>
        <taxon>Fungi</taxon>
        <taxon>Dikarya</taxon>
        <taxon>Ascomycota</taxon>
        <taxon>Taphrinomycotina</taxon>
        <taxon>Taphrinomycetes</taxon>
        <taxon>Taphrinales</taxon>
        <taxon>Taphrinaceae</taxon>
        <taxon>Taphrina</taxon>
    </lineage>
</organism>
<evidence type="ECO:0000313" key="15">
    <source>
        <dbReference type="EMBL" id="CCG81633.1"/>
    </source>
</evidence>
<dbReference type="InterPro" id="IPR013928">
    <property type="entry name" value="Cation/H_antiporter_C"/>
</dbReference>
<dbReference type="Pfam" id="PF00999">
    <property type="entry name" value="Na_H_Exchanger"/>
    <property type="match status" value="1"/>
</dbReference>
<feature type="transmembrane region" description="Helical" evidence="12">
    <location>
        <begin position="296"/>
        <end position="316"/>
    </location>
</feature>
<gene>
    <name evidence="15" type="ORF">TAPDE_001440</name>
</gene>
<feature type="domain" description="Alkali metal cation/H+ antiporter Nha1 C-terminal" evidence="14">
    <location>
        <begin position="732"/>
        <end position="765"/>
    </location>
</feature>
<comment type="caution">
    <text evidence="15">The sequence shown here is derived from an EMBL/GenBank/DDBJ whole genome shotgun (WGS) entry which is preliminary data.</text>
</comment>
<dbReference type="AlphaFoldDB" id="R4X838"/>
<keyword evidence="10" id="KW-0739">Sodium transport</keyword>
<keyword evidence="4" id="KW-0050">Antiport</keyword>
<keyword evidence="5 12" id="KW-0812">Transmembrane</keyword>
<feature type="transmembrane region" description="Helical" evidence="12">
    <location>
        <begin position="14"/>
        <end position="33"/>
    </location>
</feature>
<dbReference type="GO" id="GO:0120029">
    <property type="term" value="P:proton export across plasma membrane"/>
    <property type="evidence" value="ECO:0007669"/>
    <property type="project" value="InterPro"/>
</dbReference>
<feature type="transmembrane region" description="Helical" evidence="12">
    <location>
        <begin position="404"/>
        <end position="425"/>
    </location>
</feature>
<keyword evidence="7" id="KW-0915">Sodium</keyword>
<feature type="transmembrane region" description="Helical" evidence="12">
    <location>
        <begin position="71"/>
        <end position="91"/>
    </location>
</feature>
<evidence type="ECO:0000259" key="13">
    <source>
        <dbReference type="Pfam" id="PF00999"/>
    </source>
</evidence>
<feature type="transmembrane region" description="Helical" evidence="12">
    <location>
        <begin position="362"/>
        <end position="384"/>
    </location>
</feature>
<feature type="compositionally biased region" description="Basic and acidic residues" evidence="11">
    <location>
        <begin position="528"/>
        <end position="538"/>
    </location>
</feature>
<dbReference type="STRING" id="1097556.R4X838"/>
<evidence type="ECO:0000259" key="14">
    <source>
        <dbReference type="Pfam" id="PF08619"/>
    </source>
</evidence>
<feature type="compositionally biased region" description="Basic and acidic residues" evidence="11">
    <location>
        <begin position="481"/>
        <end position="490"/>
    </location>
</feature>
<comment type="subcellular location">
    <subcellularLocation>
        <location evidence="1">Membrane</location>
        <topology evidence="1">Multi-pass membrane protein</topology>
    </subcellularLocation>
</comment>
<feature type="compositionally biased region" description="Polar residues" evidence="11">
    <location>
        <begin position="764"/>
        <end position="777"/>
    </location>
</feature>
<protein>
    <submittedName>
        <fullName evidence="15">Na /H antiporter Nha1</fullName>
    </submittedName>
</protein>
<feature type="compositionally biased region" description="Basic residues" evidence="11">
    <location>
        <begin position="682"/>
        <end position="694"/>
    </location>
</feature>
<feature type="transmembrane region" description="Helical" evidence="12">
    <location>
        <begin position="328"/>
        <end position="350"/>
    </location>
</feature>
<dbReference type="EMBL" id="CAHR02000051">
    <property type="protein sequence ID" value="CCG81633.1"/>
    <property type="molecule type" value="Genomic_DNA"/>
</dbReference>
<evidence type="ECO:0000256" key="10">
    <source>
        <dbReference type="ARBA" id="ARBA00023201"/>
    </source>
</evidence>
<dbReference type="InterPro" id="IPR004712">
    <property type="entry name" value="Na+/H+_antiporter_fungi"/>
</dbReference>
<dbReference type="PANTHER" id="PTHR31382">
    <property type="entry name" value="NA(+)/H(+) ANTIPORTER"/>
    <property type="match status" value="1"/>
</dbReference>
<dbReference type="PANTHER" id="PTHR31382:SF4">
    <property type="entry name" value="NA(+)_H(+) ANTIPORTER"/>
    <property type="match status" value="1"/>
</dbReference>
<evidence type="ECO:0000256" key="2">
    <source>
        <dbReference type="ARBA" id="ARBA00005248"/>
    </source>
</evidence>
<name>R4X838_TAPDE</name>
<evidence type="ECO:0000256" key="1">
    <source>
        <dbReference type="ARBA" id="ARBA00004141"/>
    </source>
</evidence>
<feature type="compositionally biased region" description="Basic and acidic residues" evidence="11">
    <location>
        <begin position="618"/>
        <end position="642"/>
    </location>
</feature>
<evidence type="ECO:0000256" key="3">
    <source>
        <dbReference type="ARBA" id="ARBA00022448"/>
    </source>
</evidence>
<comment type="similarity">
    <text evidence="2">Belongs to the fungal Na(+)/H(+) exchanger family.</text>
</comment>
<feature type="transmembrane region" description="Helical" evidence="12">
    <location>
        <begin position="268"/>
        <end position="284"/>
    </location>
</feature>
<feature type="transmembrane region" description="Helical" evidence="12">
    <location>
        <begin position="204"/>
        <end position="225"/>
    </location>
</feature>